<evidence type="ECO:0000313" key="2">
    <source>
        <dbReference type="EMBL" id="ACL63425.1"/>
    </source>
</evidence>
<proteinExistence type="predicted"/>
<dbReference type="InterPro" id="IPR050662">
    <property type="entry name" value="Sec-metab_biosynth-thioest"/>
</dbReference>
<dbReference type="InterPro" id="IPR036388">
    <property type="entry name" value="WH-like_DNA-bd_sf"/>
</dbReference>
<gene>
    <name evidence="2" type="ordered locus">A2cp1_0066</name>
</gene>
<evidence type="ECO:0000313" key="3">
    <source>
        <dbReference type="Proteomes" id="UP000007089"/>
    </source>
</evidence>
<dbReference type="HOGENOM" id="CLU_048478_0_2_7"/>
<dbReference type="RefSeq" id="WP_012631518.1">
    <property type="nucleotide sequence ID" value="NC_011891.1"/>
</dbReference>
<dbReference type="SUPFAM" id="SSF56281">
    <property type="entry name" value="Metallo-hydrolase/oxidoreductase"/>
    <property type="match status" value="1"/>
</dbReference>
<name>B8J7T3_ANAD2</name>
<keyword evidence="3" id="KW-1185">Reference proteome</keyword>
<dbReference type="Gene3D" id="1.10.10.10">
    <property type="entry name" value="Winged helix-like DNA-binding domain superfamily/Winged helix DNA-binding domain"/>
    <property type="match status" value="1"/>
</dbReference>
<reference evidence="2" key="1">
    <citation type="submission" date="2009-01" db="EMBL/GenBank/DDBJ databases">
        <title>Complete sequence of Anaeromyxobacter dehalogenans 2CP-1.</title>
        <authorList>
            <consortium name="US DOE Joint Genome Institute"/>
            <person name="Lucas S."/>
            <person name="Copeland A."/>
            <person name="Lapidus A."/>
            <person name="Glavina del Rio T."/>
            <person name="Dalin E."/>
            <person name="Tice H."/>
            <person name="Bruce D."/>
            <person name="Goodwin L."/>
            <person name="Pitluck S."/>
            <person name="Saunders E."/>
            <person name="Brettin T."/>
            <person name="Detter J.C."/>
            <person name="Han C."/>
            <person name="Larimer F."/>
            <person name="Land M."/>
            <person name="Hauser L."/>
            <person name="Kyrpides N."/>
            <person name="Ovchinnikova G."/>
            <person name="Beliaev A.S."/>
            <person name="Richardson P."/>
        </authorList>
    </citation>
    <scope>NUCLEOTIDE SEQUENCE</scope>
    <source>
        <strain evidence="2">2CP-1</strain>
    </source>
</reference>
<dbReference type="InterPro" id="IPR036866">
    <property type="entry name" value="RibonucZ/Hydroxyglut_hydro"/>
</dbReference>
<dbReference type="SMART" id="SM00849">
    <property type="entry name" value="Lactamase_B"/>
    <property type="match status" value="1"/>
</dbReference>
<dbReference type="Pfam" id="PF00753">
    <property type="entry name" value="Lactamase_B"/>
    <property type="match status" value="1"/>
</dbReference>
<dbReference type="Gene3D" id="3.60.15.10">
    <property type="entry name" value="Ribonuclease Z/Hydroxyacylglutathione hydrolase-like"/>
    <property type="match status" value="1"/>
</dbReference>
<organism evidence="2 3">
    <name type="scientific">Anaeromyxobacter dehalogenans (strain ATCC BAA-258 / DSM 21875 / 2CP-1)</name>
    <dbReference type="NCBI Taxonomy" id="455488"/>
    <lineage>
        <taxon>Bacteria</taxon>
        <taxon>Pseudomonadati</taxon>
        <taxon>Myxococcota</taxon>
        <taxon>Myxococcia</taxon>
        <taxon>Myxococcales</taxon>
        <taxon>Cystobacterineae</taxon>
        <taxon>Anaeromyxobacteraceae</taxon>
        <taxon>Anaeromyxobacter</taxon>
    </lineage>
</organism>
<sequence>MTEADLEGLGVHRIAIPVPFPQAGGPVNAYLVEEAGGGLLMFDSGLGTPEAQAALEAGFQRLGRRFDEVGRIVVSHGHVDHYGAARFVQERHGGPDVPVFGHPADAPKMSEQGPRWRELAPRLAAYLARQGVPPEVVELLAKQGEGGFRYARRLPEIRPIAEGEVLRTRHLALEVMHMPGHTPGLLCLYDREKRLFLSDDHLLEKVSPNPLIELGPDGQDGFFRPLLAYLDSIRRLRALEVDLVLPGHGPPFSGHREIIDALVGFYAKRQARLLELLQAGPRTAHELARALWPRARPTDAFLTLSETVANLEVMESRGEVRRDRAAEPWRYLAA</sequence>
<evidence type="ECO:0000259" key="1">
    <source>
        <dbReference type="SMART" id="SM00849"/>
    </source>
</evidence>
<dbReference type="KEGG" id="acp:A2cp1_0066"/>
<accession>B8J7T3</accession>
<dbReference type="PANTHER" id="PTHR23131:SF4">
    <property type="entry name" value="METALLO-BETA-LACTAMASE SUPERFAMILY POTEIN"/>
    <property type="match status" value="1"/>
</dbReference>
<dbReference type="InterPro" id="IPR001279">
    <property type="entry name" value="Metallo-B-lactamas"/>
</dbReference>
<dbReference type="Proteomes" id="UP000007089">
    <property type="component" value="Chromosome"/>
</dbReference>
<dbReference type="PANTHER" id="PTHR23131">
    <property type="entry name" value="ENDORIBONUCLEASE LACTB2"/>
    <property type="match status" value="1"/>
</dbReference>
<dbReference type="AlphaFoldDB" id="B8J7T3"/>
<protein>
    <submittedName>
        <fullName evidence="2">Beta-lactamase domain protein</fullName>
    </submittedName>
</protein>
<feature type="domain" description="Metallo-beta-lactamase" evidence="1">
    <location>
        <begin position="26"/>
        <end position="248"/>
    </location>
</feature>
<dbReference type="EMBL" id="CP001359">
    <property type="protein sequence ID" value="ACL63425.1"/>
    <property type="molecule type" value="Genomic_DNA"/>
</dbReference>